<dbReference type="InterPro" id="IPR006083">
    <property type="entry name" value="PRK/URK"/>
</dbReference>
<dbReference type="GO" id="GO:0019253">
    <property type="term" value="P:reductive pentose-phosphate cycle"/>
    <property type="evidence" value="ECO:0007669"/>
    <property type="project" value="UniProtKB-KW"/>
</dbReference>
<keyword evidence="6" id="KW-0808">Transferase</keyword>
<evidence type="ECO:0000313" key="13">
    <source>
        <dbReference type="EMBL" id="BBU20800.1"/>
    </source>
</evidence>
<evidence type="ECO:0000256" key="6">
    <source>
        <dbReference type="ARBA" id="ARBA00022679"/>
    </source>
</evidence>
<dbReference type="PANTHER" id="PTHR10285">
    <property type="entry name" value="URIDINE KINASE"/>
    <property type="match status" value="1"/>
</dbReference>
<evidence type="ECO:0000256" key="7">
    <source>
        <dbReference type="ARBA" id="ARBA00022741"/>
    </source>
</evidence>
<feature type="domain" description="Phosphoribulokinase/uridine kinase" evidence="12">
    <location>
        <begin position="2"/>
        <end position="178"/>
    </location>
</feature>
<dbReference type="GO" id="GO:0005524">
    <property type="term" value="F:ATP binding"/>
    <property type="evidence" value="ECO:0007669"/>
    <property type="project" value="UniProtKB-KW"/>
</dbReference>
<dbReference type="KEGG" id="mxe:MYXE_05890"/>
<dbReference type="PRINTS" id="PR00478">
    <property type="entry name" value="PHRIBLKINASE"/>
</dbReference>
<evidence type="ECO:0000256" key="10">
    <source>
        <dbReference type="ARBA" id="ARBA00031382"/>
    </source>
</evidence>
<evidence type="ECO:0000256" key="5">
    <source>
        <dbReference type="ARBA" id="ARBA00022567"/>
    </source>
</evidence>
<protein>
    <recommendedName>
        <fullName evidence="3">phosphoribulokinase</fullName>
        <ecNumber evidence="3">2.7.1.19</ecNumber>
    </recommendedName>
    <alternativeName>
        <fullName evidence="10">Phosphopentokinase</fullName>
    </alternativeName>
</protein>
<dbReference type="SUPFAM" id="SSF52540">
    <property type="entry name" value="P-loop containing nucleoside triphosphate hydrolases"/>
    <property type="match status" value="1"/>
</dbReference>
<evidence type="ECO:0000256" key="8">
    <source>
        <dbReference type="ARBA" id="ARBA00022777"/>
    </source>
</evidence>
<organism evidence="13 14">
    <name type="scientific">Mycobacterium xenopi</name>
    <dbReference type="NCBI Taxonomy" id="1789"/>
    <lineage>
        <taxon>Bacteria</taxon>
        <taxon>Bacillati</taxon>
        <taxon>Actinomycetota</taxon>
        <taxon>Actinomycetes</taxon>
        <taxon>Mycobacteriales</taxon>
        <taxon>Mycobacteriaceae</taxon>
        <taxon>Mycobacterium</taxon>
    </lineage>
</organism>
<comment type="catalytic activity">
    <reaction evidence="11">
        <text>D-ribulose 5-phosphate + ATP = D-ribulose 1,5-bisphosphate + ADP + H(+)</text>
        <dbReference type="Rhea" id="RHEA:19365"/>
        <dbReference type="ChEBI" id="CHEBI:15378"/>
        <dbReference type="ChEBI" id="CHEBI:30616"/>
        <dbReference type="ChEBI" id="CHEBI:57870"/>
        <dbReference type="ChEBI" id="CHEBI:58121"/>
        <dbReference type="ChEBI" id="CHEBI:456216"/>
        <dbReference type="EC" id="2.7.1.19"/>
    </reaction>
</comment>
<dbReference type="InterPro" id="IPR006082">
    <property type="entry name" value="PRK"/>
</dbReference>
<keyword evidence="5" id="KW-0113">Calvin cycle</keyword>
<dbReference type="GO" id="GO:0008974">
    <property type="term" value="F:phosphoribulokinase activity"/>
    <property type="evidence" value="ECO:0007669"/>
    <property type="project" value="UniProtKB-EC"/>
</dbReference>
<keyword evidence="4" id="KW-0602">Photosynthesis</keyword>
<dbReference type="NCBIfam" id="NF005655">
    <property type="entry name" value="PRK07429.1"/>
    <property type="match status" value="1"/>
</dbReference>
<evidence type="ECO:0000256" key="4">
    <source>
        <dbReference type="ARBA" id="ARBA00022531"/>
    </source>
</evidence>
<evidence type="ECO:0000256" key="3">
    <source>
        <dbReference type="ARBA" id="ARBA00012042"/>
    </source>
</evidence>
<accession>A0AAD1LZV9</accession>
<proteinExistence type="inferred from homology"/>
<keyword evidence="9" id="KW-0067">ATP-binding</keyword>
<dbReference type="Gene3D" id="3.40.50.300">
    <property type="entry name" value="P-loop containing nucleotide triphosphate hydrolases"/>
    <property type="match status" value="1"/>
</dbReference>
<keyword evidence="7" id="KW-0547">Nucleotide-binding</keyword>
<evidence type="ECO:0000256" key="2">
    <source>
        <dbReference type="ARBA" id="ARBA00009719"/>
    </source>
</evidence>
<dbReference type="InterPro" id="IPR027417">
    <property type="entry name" value="P-loop_NTPase"/>
</dbReference>
<dbReference type="Proteomes" id="UP000464624">
    <property type="component" value="Chromosome"/>
</dbReference>
<evidence type="ECO:0000259" key="12">
    <source>
        <dbReference type="Pfam" id="PF00485"/>
    </source>
</evidence>
<gene>
    <name evidence="13" type="primary">prk</name>
    <name evidence="13" type="ORF">MYXE_05890</name>
</gene>
<sequence length="294" mass="32697">MLAVVGDSAAGKTTITAGLVEALGPDRCVSISADDYHRFDRAERRGKPFTPLHPDCNYIDILEQHLQLLATGHPILKPVYDHSIGRRVRPELVEPKDFIIVHGLLPLHSKLARACFDVTVFLDPPEEIRRAWKINRDTVTRGYTTDQVMAEIVASEAESAKYVRPQRAHADIVVRFAPIATRNDPPDTPLSAELILRPTIRQPDLTEVLQPDVTRTIHLRLARDTDGRPVDSVHIHGYTTAEENAAAEKMLWEALGDPRTAAPKCLGLISPNQRSTPLAITQIILLHHLLHGAR</sequence>
<evidence type="ECO:0000256" key="9">
    <source>
        <dbReference type="ARBA" id="ARBA00022840"/>
    </source>
</evidence>
<dbReference type="EMBL" id="AP022314">
    <property type="protein sequence ID" value="BBU20800.1"/>
    <property type="molecule type" value="Genomic_DNA"/>
</dbReference>
<comment type="similarity">
    <text evidence="2">Belongs to the phosphoribulokinase family.</text>
</comment>
<evidence type="ECO:0000256" key="1">
    <source>
        <dbReference type="ARBA" id="ARBA00005215"/>
    </source>
</evidence>
<evidence type="ECO:0000256" key="11">
    <source>
        <dbReference type="ARBA" id="ARBA00047663"/>
    </source>
</evidence>
<reference evidence="13 14" key="1">
    <citation type="submission" date="2019-12" db="EMBL/GenBank/DDBJ databases">
        <title>Complete genome sequence of Mycolicibacterium xenopi str. JCM15661T.</title>
        <authorList>
            <person name="Yoshida M."/>
            <person name="Fukano H."/>
            <person name="Asakura T."/>
            <person name="Hoshino Y."/>
        </authorList>
    </citation>
    <scope>NUCLEOTIDE SEQUENCE [LARGE SCALE GENOMIC DNA]</scope>
    <source>
        <strain evidence="13 14">JCM 15661T</strain>
    </source>
</reference>
<name>A0AAD1LZV9_MYCXE</name>
<dbReference type="EC" id="2.7.1.19" evidence="3"/>
<comment type="pathway">
    <text evidence="1">Carbohydrate biosynthesis; Calvin cycle.</text>
</comment>
<dbReference type="AlphaFoldDB" id="A0AAD1LZV9"/>
<dbReference type="Pfam" id="PF00485">
    <property type="entry name" value="PRK"/>
    <property type="match status" value="1"/>
</dbReference>
<evidence type="ECO:0000313" key="14">
    <source>
        <dbReference type="Proteomes" id="UP000464624"/>
    </source>
</evidence>
<keyword evidence="8" id="KW-0418">Kinase</keyword>